<comment type="caution">
    <text evidence="8">The sequence shown here is derived from an EMBL/GenBank/DDBJ whole genome shotgun (WGS) entry which is preliminary data.</text>
</comment>
<feature type="transmembrane region" description="Helical" evidence="7">
    <location>
        <begin position="53"/>
        <end position="70"/>
    </location>
</feature>
<reference evidence="8 9" key="1">
    <citation type="submission" date="2020-08" db="EMBL/GenBank/DDBJ databases">
        <title>Genomic Encyclopedia of Type Strains, Phase IV (KMG-IV): sequencing the most valuable type-strain genomes for metagenomic binning, comparative biology and taxonomic classification.</title>
        <authorList>
            <person name="Goeker M."/>
        </authorList>
    </citation>
    <scope>NUCLEOTIDE SEQUENCE [LARGE SCALE GENOMIC DNA]</scope>
    <source>
        <strain evidence="8 9">DSM 24696</strain>
    </source>
</reference>
<dbReference type="Proteomes" id="UP000551878">
    <property type="component" value="Unassembled WGS sequence"/>
</dbReference>
<organism evidence="8 9">
    <name type="scientific">Texcoconibacillus texcoconensis</name>
    <dbReference type="NCBI Taxonomy" id="1095777"/>
    <lineage>
        <taxon>Bacteria</taxon>
        <taxon>Bacillati</taxon>
        <taxon>Bacillota</taxon>
        <taxon>Bacilli</taxon>
        <taxon>Bacillales</taxon>
        <taxon>Bacillaceae</taxon>
        <taxon>Texcoconibacillus</taxon>
    </lineage>
</organism>
<dbReference type="PANTHER" id="PTHR30106:SF2">
    <property type="entry name" value="UPF0324 INNER MEMBRANE PROTEIN YEIH"/>
    <property type="match status" value="1"/>
</dbReference>
<feature type="transmembrane region" description="Helical" evidence="7">
    <location>
        <begin position="133"/>
        <end position="154"/>
    </location>
</feature>
<evidence type="ECO:0000256" key="2">
    <source>
        <dbReference type="ARBA" id="ARBA00007977"/>
    </source>
</evidence>
<protein>
    <submittedName>
        <fullName evidence="8">Putative membrane protein YadS</fullName>
    </submittedName>
</protein>
<evidence type="ECO:0000256" key="1">
    <source>
        <dbReference type="ARBA" id="ARBA00004651"/>
    </source>
</evidence>
<dbReference type="InterPro" id="IPR018383">
    <property type="entry name" value="UPF0324_pro"/>
</dbReference>
<evidence type="ECO:0000313" key="8">
    <source>
        <dbReference type="EMBL" id="MBB5172587.1"/>
    </source>
</evidence>
<evidence type="ECO:0000256" key="4">
    <source>
        <dbReference type="ARBA" id="ARBA00022692"/>
    </source>
</evidence>
<proteinExistence type="inferred from homology"/>
<comment type="similarity">
    <text evidence="2">Belongs to the UPF0324 family.</text>
</comment>
<dbReference type="Pfam" id="PF03601">
    <property type="entry name" value="Cons_hypoth698"/>
    <property type="match status" value="1"/>
</dbReference>
<keyword evidence="5 7" id="KW-1133">Transmembrane helix</keyword>
<keyword evidence="3" id="KW-1003">Cell membrane</keyword>
<gene>
    <name evidence="8" type="ORF">HNQ41_000731</name>
</gene>
<evidence type="ECO:0000256" key="6">
    <source>
        <dbReference type="ARBA" id="ARBA00023136"/>
    </source>
</evidence>
<feature type="transmembrane region" description="Helical" evidence="7">
    <location>
        <begin position="21"/>
        <end position="38"/>
    </location>
</feature>
<dbReference type="GO" id="GO:0005886">
    <property type="term" value="C:plasma membrane"/>
    <property type="evidence" value="ECO:0007669"/>
    <property type="project" value="UniProtKB-SubCell"/>
</dbReference>
<accession>A0A840QMI9</accession>
<evidence type="ECO:0000256" key="5">
    <source>
        <dbReference type="ARBA" id="ARBA00022989"/>
    </source>
</evidence>
<dbReference type="EMBL" id="JACHHB010000002">
    <property type="protein sequence ID" value="MBB5172587.1"/>
    <property type="molecule type" value="Genomic_DNA"/>
</dbReference>
<sequence>MIYDQLYQANHVVDVATITKLTRNTLMIAVVPIVSYYYLKSKGGEERVQTKKWYQLIPLFVVGFLIMAGVRTIGDSGMENTQTAFGLFSPEQWKFVTESLNTFGSTYLLGIAMADVGLSTNLKLFKNHGLKPFCIGMIAAVTVTLVSLVMVYLLGGMIKY</sequence>
<comment type="subcellular location">
    <subcellularLocation>
        <location evidence="1">Cell membrane</location>
        <topology evidence="1">Multi-pass membrane protein</topology>
    </subcellularLocation>
</comment>
<keyword evidence="4 7" id="KW-0812">Transmembrane</keyword>
<evidence type="ECO:0000256" key="7">
    <source>
        <dbReference type="SAM" id="Phobius"/>
    </source>
</evidence>
<evidence type="ECO:0000256" key="3">
    <source>
        <dbReference type="ARBA" id="ARBA00022475"/>
    </source>
</evidence>
<dbReference type="PANTHER" id="PTHR30106">
    <property type="entry name" value="INNER MEMBRANE PROTEIN YEIH-RELATED"/>
    <property type="match status" value="1"/>
</dbReference>
<evidence type="ECO:0000313" key="9">
    <source>
        <dbReference type="Proteomes" id="UP000551878"/>
    </source>
</evidence>
<dbReference type="AlphaFoldDB" id="A0A840QMI9"/>
<name>A0A840QMI9_9BACI</name>
<keyword evidence="6 7" id="KW-0472">Membrane</keyword>
<keyword evidence="9" id="KW-1185">Reference proteome</keyword>